<feature type="transmembrane region" description="Helical" evidence="1">
    <location>
        <begin position="147"/>
        <end position="167"/>
    </location>
</feature>
<dbReference type="InterPro" id="IPR049576">
    <property type="entry name" value="HDC-like"/>
</dbReference>
<keyword evidence="1" id="KW-1133">Transmembrane helix</keyword>
<feature type="transmembrane region" description="Helical" evidence="1">
    <location>
        <begin position="280"/>
        <end position="305"/>
    </location>
</feature>
<dbReference type="CDD" id="cd21416">
    <property type="entry name" value="HDC_protein"/>
    <property type="match status" value="1"/>
</dbReference>
<sequence>MSVVLDLTAVLVMYAFSELIAQKTHAIIDTVLTVSVLSLIGFWLGILPKDMFVVSGIDTFGMAIVGLMLTSLGTTIDLGELKRQSKVVMIAITCAIGASVLIILVALLLGHKNYGIIGAPIYAGGNAATLVLLNALKSHHMQTLTTYALAVLTFQNFVGIPIATYALRKEAQRFLERGVFESKAETKVKTTGKFLQQLPTTPVMCLAKLGLVASLSYGASLVVHGKINYLVICFIFGIIFYQLGFLEKGSLEKTASSGLITFLVTVVILDSLANTSPQQVLIVIGPLLICLAIGTVGVILTALLISRFSQVSFEMAVALGLTCTFGFPTTMIMSQEVAASLGKTSAEQNALENYFLPKMLTAGLVTVTLISVFFAGFAINYLH</sequence>
<accession>A0A0R2BJ15</accession>
<protein>
    <submittedName>
        <fullName evidence="2">Uncharacterized protein</fullName>
    </submittedName>
</protein>
<organism evidence="2 3">
    <name type="scientific">Ligilactobacillus murinus DSM 20452 = NBRC 14221</name>
    <dbReference type="NCBI Taxonomy" id="1423772"/>
    <lineage>
        <taxon>Bacteria</taxon>
        <taxon>Bacillati</taxon>
        <taxon>Bacillota</taxon>
        <taxon>Bacilli</taxon>
        <taxon>Lactobacillales</taxon>
        <taxon>Lactobacillaceae</taxon>
        <taxon>Ligilactobacillus</taxon>
    </lineage>
</organism>
<reference evidence="2 3" key="1">
    <citation type="journal article" date="2015" name="Genome Announc.">
        <title>Expanding the biotechnology potential of lactobacilli through comparative genomics of 213 strains and associated genera.</title>
        <authorList>
            <person name="Sun Z."/>
            <person name="Harris H.M."/>
            <person name="McCann A."/>
            <person name="Guo C."/>
            <person name="Argimon S."/>
            <person name="Zhang W."/>
            <person name="Yang X."/>
            <person name="Jeffery I.B."/>
            <person name="Cooney J.C."/>
            <person name="Kagawa T.F."/>
            <person name="Liu W."/>
            <person name="Song Y."/>
            <person name="Salvetti E."/>
            <person name="Wrobel A."/>
            <person name="Rasinkangas P."/>
            <person name="Parkhill J."/>
            <person name="Rea M.C."/>
            <person name="O'Sullivan O."/>
            <person name="Ritari J."/>
            <person name="Douillard F.P."/>
            <person name="Paul Ross R."/>
            <person name="Yang R."/>
            <person name="Briner A.E."/>
            <person name="Felis G.E."/>
            <person name="de Vos W.M."/>
            <person name="Barrangou R."/>
            <person name="Klaenhammer T.R."/>
            <person name="Caufield P.W."/>
            <person name="Cui Y."/>
            <person name="Zhang H."/>
            <person name="O'Toole P.W."/>
        </authorList>
    </citation>
    <scope>NUCLEOTIDE SEQUENCE [LARGE SCALE GENOMIC DNA]</scope>
    <source>
        <strain evidence="2 3">DSM 20452</strain>
    </source>
</reference>
<dbReference type="AlphaFoldDB" id="A0A0R2BJ15"/>
<keyword evidence="1" id="KW-0812">Transmembrane</keyword>
<feature type="transmembrane region" description="Helical" evidence="1">
    <location>
        <begin position="317"/>
        <end position="339"/>
    </location>
</feature>
<dbReference type="RefSeq" id="WP_056958753.1">
    <property type="nucleotide sequence ID" value="NZ_AYYN01000047.1"/>
</dbReference>
<evidence type="ECO:0000313" key="2">
    <source>
        <dbReference type="EMBL" id="KRM76139.1"/>
    </source>
</evidence>
<dbReference type="EMBL" id="AYYN01000047">
    <property type="protein sequence ID" value="KRM76139.1"/>
    <property type="molecule type" value="Genomic_DNA"/>
</dbReference>
<feature type="transmembrane region" description="Helical" evidence="1">
    <location>
        <begin position="359"/>
        <end position="382"/>
    </location>
</feature>
<feature type="transmembrane region" description="Helical" evidence="1">
    <location>
        <begin position="59"/>
        <end position="76"/>
    </location>
</feature>
<evidence type="ECO:0000313" key="3">
    <source>
        <dbReference type="Proteomes" id="UP000051612"/>
    </source>
</evidence>
<feature type="transmembrane region" description="Helical" evidence="1">
    <location>
        <begin position="116"/>
        <end position="135"/>
    </location>
</feature>
<feature type="transmembrane region" description="Helical" evidence="1">
    <location>
        <begin position="88"/>
        <end position="109"/>
    </location>
</feature>
<feature type="transmembrane region" description="Helical" evidence="1">
    <location>
        <begin position="27"/>
        <end position="47"/>
    </location>
</feature>
<gene>
    <name evidence="2" type="ORF">FC48_GL001952</name>
</gene>
<evidence type="ECO:0000256" key="1">
    <source>
        <dbReference type="SAM" id="Phobius"/>
    </source>
</evidence>
<feature type="transmembrane region" description="Helical" evidence="1">
    <location>
        <begin position="229"/>
        <end position="246"/>
    </location>
</feature>
<dbReference type="Proteomes" id="UP000051612">
    <property type="component" value="Unassembled WGS sequence"/>
</dbReference>
<proteinExistence type="predicted"/>
<name>A0A0R2BJ15_9LACO</name>
<dbReference type="PATRIC" id="fig|1423772.3.peg.2087"/>
<keyword evidence="1" id="KW-0472">Membrane</keyword>
<comment type="caution">
    <text evidence="2">The sequence shown here is derived from an EMBL/GenBank/DDBJ whole genome shotgun (WGS) entry which is preliminary data.</text>
</comment>